<evidence type="ECO:0000256" key="1">
    <source>
        <dbReference type="PROSITE-ProRule" id="PRU00047"/>
    </source>
</evidence>
<gene>
    <name evidence="3" type="ORF">V6N12_048108</name>
</gene>
<comment type="caution">
    <text evidence="3">The sequence shown here is derived from an EMBL/GenBank/DDBJ whole genome shotgun (WGS) entry which is preliminary data.</text>
</comment>
<evidence type="ECO:0000313" key="3">
    <source>
        <dbReference type="EMBL" id="KAK8523591.1"/>
    </source>
</evidence>
<accession>A0ABR2CUX4</accession>
<keyword evidence="1" id="KW-0862">Zinc</keyword>
<name>A0ABR2CUX4_9ROSI</name>
<keyword evidence="1" id="KW-0863">Zinc-finger</keyword>
<organism evidence="3 4">
    <name type="scientific">Hibiscus sabdariffa</name>
    <name type="common">roselle</name>
    <dbReference type="NCBI Taxonomy" id="183260"/>
    <lineage>
        <taxon>Eukaryota</taxon>
        <taxon>Viridiplantae</taxon>
        <taxon>Streptophyta</taxon>
        <taxon>Embryophyta</taxon>
        <taxon>Tracheophyta</taxon>
        <taxon>Spermatophyta</taxon>
        <taxon>Magnoliopsida</taxon>
        <taxon>eudicotyledons</taxon>
        <taxon>Gunneridae</taxon>
        <taxon>Pentapetalae</taxon>
        <taxon>rosids</taxon>
        <taxon>malvids</taxon>
        <taxon>Malvales</taxon>
        <taxon>Malvaceae</taxon>
        <taxon>Malvoideae</taxon>
        <taxon>Hibiscus</taxon>
    </lineage>
</organism>
<evidence type="ECO:0000259" key="2">
    <source>
        <dbReference type="PROSITE" id="PS50158"/>
    </source>
</evidence>
<feature type="domain" description="CCHC-type" evidence="2">
    <location>
        <begin position="33"/>
        <end position="48"/>
    </location>
</feature>
<evidence type="ECO:0000313" key="4">
    <source>
        <dbReference type="Proteomes" id="UP001472677"/>
    </source>
</evidence>
<proteinExistence type="predicted"/>
<dbReference type="PROSITE" id="PS50158">
    <property type="entry name" value="ZF_CCHC"/>
    <property type="match status" value="1"/>
</dbReference>
<keyword evidence="4" id="KW-1185">Reference proteome</keyword>
<dbReference type="InterPro" id="IPR001878">
    <property type="entry name" value="Znf_CCHC"/>
</dbReference>
<sequence length="100" mass="11422">MTVSINLRKPLVSKLVINGHIQIIEYESMLIICFHCGIYGHVKDLCPKLSRLSCPNEIQQDSTPPPTPVPEKSAPGYARRKFNRVARQYLWYHSPDILSC</sequence>
<protein>
    <recommendedName>
        <fullName evidence="2">CCHC-type domain-containing protein</fullName>
    </recommendedName>
</protein>
<dbReference type="EMBL" id="JBBPBM010000043">
    <property type="protein sequence ID" value="KAK8523591.1"/>
    <property type="molecule type" value="Genomic_DNA"/>
</dbReference>
<reference evidence="3 4" key="1">
    <citation type="journal article" date="2024" name="G3 (Bethesda)">
        <title>Genome assembly of Hibiscus sabdariffa L. provides insights into metabolisms of medicinal natural products.</title>
        <authorList>
            <person name="Kim T."/>
        </authorList>
    </citation>
    <scope>NUCLEOTIDE SEQUENCE [LARGE SCALE GENOMIC DNA]</scope>
    <source>
        <strain evidence="3">TK-2024</strain>
        <tissue evidence="3">Old leaves</tissue>
    </source>
</reference>
<keyword evidence="1" id="KW-0479">Metal-binding</keyword>
<dbReference type="Proteomes" id="UP001472677">
    <property type="component" value="Unassembled WGS sequence"/>
</dbReference>